<reference evidence="1" key="1">
    <citation type="submission" date="2013-05" db="EMBL/GenBank/DDBJ databases">
        <authorList>
            <person name="Yim A.K.Y."/>
            <person name="Chan T.F."/>
            <person name="Ji K.M."/>
            <person name="Liu X.Y."/>
            <person name="Zhou J.W."/>
            <person name="Li R.Q."/>
            <person name="Yang K.Y."/>
            <person name="Li J."/>
            <person name="Li M."/>
            <person name="Law P.T.W."/>
            <person name="Wu Y.L."/>
            <person name="Cai Z.L."/>
            <person name="Qin H."/>
            <person name="Bao Y."/>
            <person name="Leung R.K.K."/>
            <person name="Ng P.K.S."/>
            <person name="Zou J."/>
            <person name="Zhong X.J."/>
            <person name="Ran P.X."/>
            <person name="Zhong N.S."/>
            <person name="Liu Z.G."/>
            <person name="Tsui S.K.W."/>
        </authorList>
    </citation>
    <scope>NUCLEOTIDE SEQUENCE</scope>
    <source>
        <strain evidence="1">Derf</strain>
        <tissue evidence="1">Whole organism</tissue>
    </source>
</reference>
<evidence type="ECO:0000313" key="2">
    <source>
        <dbReference type="Proteomes" id="UP000790347"/>
    </source>
</evidence>
<reference evidence="1" key="2">
    <citation type="journal article" date="2022" name="Res Sq">
        <title>Comparative Genomics Reveals Insights into the Divergent Evolution of Astigmatic Mites and Household Pest Adaptations.</title>
        <authorList>
            <person name="Xiong Q."/>
            <person name="Wan A.T.-Y."/>
            <person name="Liu X.-Y."/>
            <person name="Fung C.S.-H."/>
            <person name="Xiao X."/>
            <person name="Malainual N."/>
            <person name="Hou J."/>
            <person name="Wang L."/>
            <person name="Wang M."/>
            <person name="Yang K."/>
            <person name="Cui Y."/>
            <person name="Leung E."/>
            <person name="Nong W."/>
            <person name="Shin S.-K."/>
            <person name="Au S."/>
            <person name="Jeong K.Y."/>
            <person name="Chew F.T."/>
            <person name="Hui J."/>
            <person name="Leung T.F."/>
            <person name="Tungtrongchitr A."/>
            <person name="Zhong N."/>
            <person name="Liu Z."/>
            <person name="Tsui S."/>
        </authorList>
    </citation>
    <scope>NUCLEOTIDE SEQUENCE</scope>
    <source>
        <strain evidence="1">Derf</strain>
        <tissue evidence="1">Whole organism</tissue>
    </source>
</reference>
<keyword evidence="2" id="KW-1185">Reference proteome</keyword>
<comment type="caution">
    <text evidence="1">The sequence shown here is derived from an EMBL/GenBank/DDBJ whole genome shotgun (WGS) entry which is preliminary data.</text>
</comment>
<gene>
    <name evidence="1" type="ORF">DERF_003454</name>
</gene>
<organism evidence="1 2">
    <name type="scientific">Dermatophagoides farinae</name>
    <name type="common">American house dust mite</name>
    <dbReference type="NCBI Taxonomy" id="6954"/>
    <lineage>
        <taxon>Eukaryota</taxon>
        <taxon>Metazoa</taxon>
        <taxon>Ecdysozoa</taxon>
        <taxon>Arthropoda</taxon>
        <taxon>Chelicerata</taxon>
        <taxon>Arachnida</taxon>
        <taxon>Acari</taxon>
        <taxon>Acariformes</taxon>
        <taxon>Sarcoptiformes</taxon>
        <taxon>Astigmata</taxon>
        <taxon>Psoroptidia</taxon>
        <taxon>Analgoidea</taxon>
        <taxon>Pyroglyphidae</taxon>
        <taxon>Dermatophagoidinae</taxon>
        <taxon>Dermatophagoides</taxon>
    </lineage>
</organism>
<accession>A0A922IF23</accession>
<protein>
    <submittedName>
        <fullName evidence="1">Uncharacterized protein</fullName>
    </submittedName>
</protein>
<dbReference type="EMBL" id="ASGP02000001">
    <property type="protein sequence ID" value="KAH9529577.1"/>
    <property type="molecule type" value="Genomic_DNA"/>
</dbReference>
<sequence>MIHLQQPMATTYYVSAWFHHDLCYEANNNKHKRIVNVKHHLGNLALYRIHMGQSSLWAIIIWTLFYYDDDIDEETKFYYYINNSYCVIVKIPQKKKLLEMNQELNQTHTHSIHTNLKLMAAVIIGYDSNPDHNRKTEKSMISLDQKLIFYIEQKKVHFSLC</sequence>
<evidence type="ECO:0000313" key="1">
    <source>
        <dbReference type="EMBL" id="KAH9529577.1"/>
    </source>
</evidence>
<name>A0A922IF23_DERFA</name>
<dbReference type="Proteomes" id="UP000790347">
    <property type="component" value="Unassembled WGS sequence"/>
</dbReference>
<proteinExistence type="predicted"/>
<dbReference type="AlphaFoldDB" id="A0A922IF23"/>